<evidence type="ECO:0000256" key="2">
    <source>
        <dbReference type="ARBA" id="ARBA00010663"/>
    </source>
</evidence>
<comment type="similarity">
    <text evidence="2 10">Belongs to the G-protein coupled receptor 1 family.</text>
</comment>
<evidence type="ECO:0000256" key="11">
    <source>
        <dbReference type="SAM" id="Phobius"/>
    </source>
</evidence>
<keyword evidence="5 11" id="KW-1133">Transmembrane helix</keyword>
<dbReference type="PRINTS" id="PR00237">
    <property type="entry name" value="GPCRRHODOPSN"/>
</dbReference>
<keyword evidence="7 11" id="KW-0472">Membrane</keyword>
<feature type="transmembrane region" description="Helical" evidence="11">
    <location>
        <begin position="6"/>
        <end position="26"/>
    </location>
</feature>
<protein>
    <recommendedName>
        <fullName evidence="12">G-protein coupled receptors family 1 profile domain-containing protein</fullName>
    </recommendedName>
</protein>
<evidence type="ECO:0000256" key="5">
    <source>
        <dbReference type="ARBA" id="ARBA00022989"/>
    </source>
</evidence>
<dbReference type="GO" id="GO:0005886">
    <property type="term" value="C:plasma membrane"/>
    <property type="evidence" value="ECO:0007669"/>
    <property type="project" value="UniProtKB-SubCell"/>
</dbReference>
<accession>A0AAW2HP50</accession>
<feature type="transmembrane region" description="Helical" evidence="11">
    <location>
        <begin position="83"/>
        <end position="100"/>
    </location>
</feature>
<evidence type="ECO:0000256" key="7">
    <source>
        <dbReference type="ARBA" id="ARBA00023136"/>
    </source>
</evidence>
<dbReference type="SUPFAM" id="SSF81321">
    <property type="entry name" value="Family A G protein-coupled receptor-like"/>
    <property type="match status" value="1"/>
</dbReference>
<evidence type="ECO:0000256" key="8">
    <source>
        <dbReference type="ARBA" id="ARBA00023170"/>
    </source>
</evidence>
<keyword evidence="9 10" id="KW-0807">Transducer</keyword>
<comment type="subcellular location">
    <subcellularLocation>
        <location evidence="1">Cell membrane</location>
        <topology evidence="1">Multi-pass membrane protein</topology>
    </subcellularLocation>
</comment>
<proteinExistence type="inferred from homology"/>
<feature type="transmembrane region" description="Helical" evidence="11">
    <location>
        <begin position="38"/>
        <end position="63"/>
    </location>
</feature>
<feature type="transmembrane region" description="Helical" evidence="11">
    <location>
        <begin position="121"/>
        <end position="142"/>
    </location>
</feature>
<dbReference type="GO" id="GO:0035237">
    <property type="term" value="F:corazonin receptor activity"/>
    <property type="evidence" value="ECO:0007669"/>
    <property type="project" value="TreeGrafter"/>
</dbReference>
<evidence type="ECO:0000256" key="1">
    <source>
        <dbReference type="ARBA" id="ARBA00004651"/>
    </source>
</evidence>
<dbReference type="InterPro" id="IPR000276">
    <property type="entry name" value="GPCR_Rhodpsn"/>
</dbReference>
<dbReference type="PANTHER" id="PTHR24230:SF163">
    <property type="entry name" value="CORAZONIN RECEPTOR, ISOFORM B"/>
    <property type="match status" value="1"/>
</dbReference>
<evidence type="ECO:0000256" key="6">
    <source>
        <dbReference type="ARBA" id="ARBA00023040"/>
    </source>
</evidence>
<evidence type="ECO:0000256" key="4">
    <source>
        <dbReference type="ARBA" id="ARBA00022692"/>
    </source>
</evidence>
<evidence type="ECO:0000256" key="9">
    <source>
        <dbReference type="ARBA" id="ARBA00023224"/>
    </source>
</evidence>
<keyword evidence="8 10" id="KW-0675">Receptor</keyword>
<evidence type="ECO:0000259" key="12">
    <source>
        <dbReference type="PROSITE" id="PS50262"/>
    </source>
</evidence>
<evidence type="ECO:0000256" key="3">
    <source>
        <dbReference type="ARBA" id="ARBA00022475"/>
    </source>
</evidence>
<feature type="domain" description="G-protein coupled receptors family 1 profile" evidence="12">
    <location>
        <begin position="17"/>
        <end position="287"/>
    </location>
</feature>
<dbReference type="PROSITE" id="PS50262">
    <property type="entry name" value="G_PROTEIN_RECEP_F1_2"/>
    <property type="match status" value="1"/>
</dbReference>
<gene>
    <name evidence="13" type="ORF">PYX00_008685</name>
</gene>
<keyword evidence="3" id="KW-1003">Cell membrane</keyword>
<sequence>MVQAITLGIMFMISLIGNTLMVYSLTRRRRLKKYSSSIYNLIFHLSIADLLVTVTCLLGEAVWTYSVSWVADNFTCKLLKFSQMFSLYLSTFVLVLIGLDRWTAVKYPMKALSRRRTCNRFVLTIWVLSLILSSPQILVFHVNKGPFYEEFYQCVTYGSYKEKWQEDVYIITSIFLMFILPLVVIIWSYVCTFISLTQSEKQFRAEMESRRLLTPELNRRRLIHRARTKSMRIFFVIVIAFVFCWTPYYFTMIVFQFHEPDQKLAEDLQNGIFFFGMSNSLINPVIYGAFHLRKPRHERRNTKSSRYELSTL</sequence>
<dbReference type="PROSITE" id="PS00237">
    <property type="entry name" value="G_PROTEIN_RECEP_F1_1"/>
    <property type="match status" value="1"/>
</dbReference>
<keyword evidence="6 10" id="KW-0297">G-protein coupled receptor</keyword>
<evidence type="ECO:0000313" key="13">
    <source>
        <dbReference type="EMBL" id="KAL0271664.1"/>
    </source>
</evidence>
<feature type="transmembrane region" description="Helical" evidence="11">
    <location>
        <begin position="168"/>
        <end position="194"/>
    </location>
</feature>
<evidence type="ECO:0000256" key="10">
    <source>
        <dbReference type="RuleBase" id="RU000688"/>
    </source>
</evidence>
<organism evidence="13">
    <name type="scientific">Menopon gallinae</name>
    <name type="common">poultry shaft louse</name>
    <dbReference type="NCBI Taxonomy" id="328185"/>
    <lineage>
        <taxon>Eukaryota</taxon>
        <taxon>Metazoa</taxon>
        <taxon>Ecdysozoa</taxon>
        <taxon>Arthropoda</taxon>
        <taxon>Hexapoda</taxon>
        <taxon>Insecta</taxon>
        <taxon>Pterygota</taxon>
        <taxon>Neoptera</taxon>
        <taxon>Paraneoptera</taxon>
        <taxon>Psocodea</taxon>
        <taxon>Troctomorpha</taxon>
        <taxon>Phthiraptera</taxon>
        <taxon>Amblycera</taxon>
        <taxon>Menoponidae</taxon>
        <taxon>Menopon</taxon>
    </lineage>
</organism>
<dbReference type="PANTHER" id="PTHR24230">
    <property type="entry name" value="G-PROTEIN COUPLED RECEPTOR"/>
    <property type="match status" value="1"/>
</dbReference>
<keyword evidence="4 10" id="KW-0812">Transmembrane</keyword>
<dbReference type="EMBL" id="JARGDH010000004">
    <property type="protein sequence ID" value="KAL0271664.1"/>
    <property type="molecule type" value="Genomic_DNA"/>
</dbReference>
<dbReference type="Pfam" id="PF00001">
    <property type="entry name" value="7tm_1"/>
    <property type="match status" value="1"/>
</dbReference>
<reference evidence="13" key="1">
    <citation type="journal article" date="2024" name="Gigascience">
        <title>Chromosome-level genome of the poultry shaft louse Menopon gallinae provides insight into the host-switching and adaptive evolution of parasitic lice.</title>
        <authorList>
            <person name="Xu Y."/>
            <person name="Ma L."/>
            <person name="Liu S."/>
            <person name="Liang Y."/>
            <person name="Liu Q."/>
            <person name="He Z."/>
            <person name="Tian L."/>
            <person name="Duan Y."/>
            <person name="Cai W."/>
            <person name="Li H."/>
            <person name="Song F."/>
        </authorList>
    </citation>
    <scope>NUCLEOTIDE SEQUENCE</scope>
    <source>
        <strain evidence="13">Cailab_2023a</strain>
    </source>
</reference>
<dbReference type="Gene3D" id="1.20.1070.10">
    <property type="entry name" value="Rhodopsin 7-helix transmembrane proteins"/>
    <property type="match status" value="1"/>
</dbReference>
<name>A0AAW2HP50_9NEOP</name>
<comment type="caution">
    <text evidence="13">The sequence shown here is derived from an EMBL/GenBank/DDBJ whole genome shotgun (WGS) entry which is preliminary data.</text>
</comment>
<dbReference type="AlphaFoldDB" id="A0AAW2HP50"/>
<feature type="transmembrane region" description="Helical" evidence="11">
    <location>
        <begin position="270"/>
        <end position="290"/>
    </location>
</feature>
<dbReference type="InterPro" id="IPR017452">
    <property type="entry name" value="GPCR_Rhodpsn_7TM"/>
</dbReference>
<feature type="transmembrane region" description="Helical" evidence="11">
    <location>
        <begin position="230"/>
        <end position="250"/>
    </location>
</feature>